<protein>
    <recommendedName>
        <fullName evidence="4">Thyrotropin-releasing hormone receptor</fullName>
    </recommendedName>
    <alternativeName>
        <fullName evidence="8">Thyroliberin receptor</fullName>
    </alternativeName>
</protein>
<feature type="transmembrane region" description="Helical" evidence="10">
    <location>
        <begin position="169"/>
        <end position="186"/>
    </location>
</feature>
<keyword evidence="9" id="KW-0675">Receptor</keyword>
<keyword evidence="6 10" id="KW-1133">Transmembrane helix</keyword>
<evidence type="ECO:0000256" key="10">
    <source>
        <dbReference type="SAM" id="Phobius"/>
    </source>
</evidence>
<feature type="transmembrane region" description="Helical" evidence="10">
    <location>
        <begin position="48"/>
        <end position="72"/>
    </location>
</feature>
<evidence type="ECO:0000256" key="7">
    <source>
        <dbReference type="ARBA" id="ARBA00023136"/>
    </source>
</evidence>
<keyword evidence="9" id="KW-0807">Transducer</keyword>
<dbReference type="PROSITE" id="PS00237">
    <property type="entry name" value="G_PROTEIN_RECEP_F1_1"/>
    <property type="match status" value="1"/>
</dbReference>
<dbReference type="PROSITE" id="PS50262">
    <property type="entry name" value="G_PROTEIN_RECEP_F1_2"/>
    <property type="match status" value="1"/>
</dbReference>
<dbReference type="EMBL" id="AB817328">
    <property type="protein sequence ID" value="BAO01095.1"/>
    <property type="molecule type" value="mRNA"/>
</dbReference>
<evidence type="ECO:0000256" key="4">
    <source>
        <dbReference type="ARBA" id="ARBA00018873"/>
    </source>
</evidence>
<dbReference type="GO" id="GO:0016020">
    <property type="term" value="C:membrane"/>
    <property type="evidence" value="ECO:0007669"/>
    <property type="project" value="UniProtKB-SubCell"/>
</dbReference>
<reference evidence="12" key="1">
    <citation type="journal article" date="2014" name="Peptides">
        <title>Transcriptome analysis of neuropeptides and G-protein coupled receptors (GPCRs) for neuropeptides in the brown planthopper Nilaparvata lugens.</title>
        <authorList>
            <person name="Tanaka Y."/>
            <person name="Suetsugu Y."/>
            <person name="Yamamoto K."/>
            <person name="Noda H."/>
            <person name="Shinoda T."/>
        </authorList>
    </citation>
    <scope>NUCLEOTIDE SEQUENCE</scope>
</reference>
<sequence length="381" mass="43818">MDITNASTNMNDPSEDNDLSYDDYNLNLTLQSNCSYPLPYYYSFRYRLIGTLFQSIIFTSGCLGNIMVITIVSRCRTMRTPTNCYLTSLAVADIMVLVASVPLNIASYYVVSEQWLLPDFTCCLVIYLQYLGINCSTLSLVAFTVERYIAICHPMKAHKMCTLHRAKRIILFTWVIAIFYCTPWFTTVGTRSIDYRHFTIKKCDFLYNRDVYFRFYFTDLIVFYIFPLLLTCVLYGLIMRTLMRRSGGIGRSATVRKNSVKAEIQSRMQVVKMLALVVALFAILWLPYRGLLVYNSLASMFGGALYMQPWFLMFAKTCIFINSAINPILYNAMSTKFRNEFRKLLVCGGSEDTRHNLGGSSRYQTASNLSRIHTKVTDLEL</sequence>
<evidence type="ECO:0000313" key="12">
    <source>
        <dbReference type="EMBL" id="BAO01095.1"/>
    </source>
</evidence>
<dbReference type="Gene3D" id="1.20.1070.10">
    <property type="entry name" value="Rhodopsin 7-helix transmembrane proteins"/>
    <property type="match status" value="1"/>
</dbReference>
<dbReference type="GO" id="GO:0004997">
    <property type="term" value="F:thyrotropin-releasing hormone receptor activity"/>
    <property type="evidence" value="ECO:0007669"/>
    <property type="project" value="InterPro"/>
</dbReference>
<feature type="transmembrane region" description="Helical" evidence="10">
    <location>
        <begin position="270"/>
        <end position="288"/>
    </location>
</feature>
<dbReference type="InterPro" id="IPR017452">
    <property type="entry name" value="GPCR_Rhodpsn_7TM"/>
</dbReference>
<evidence type="ECO:0000256" key="6">
    <source>
        <dbReference type="ARBA" id="ARBA00022989"/>
    </source>
</evidence>
<dbReference type="PRINTS" id="PR00751">
    <property type="entry name" value="THYROLIBRINR"/>
</dbReference>
<feature type="domain" description="G-protein coupled receptors family 1 profile" evidence="11">
    <location>
        <begin position="64"/>
        <end position="330"/>
    </location>
</feature>
<comment type="similarity">
    <text evidence="3 9">Belongs to the G-protein coupled receptor 1 family.</text>
</comment>
<evidence type="ECO:0000256" key="2">
    <source>
        <dbReference type="ARBA" id="ARBA00004370"/>
    </source>
</evidence>
<accession>U3U7Q0</accession>
<keyword evidence="12" id="KW-0527">Neuropeptide</keyword>
<dbReference type="InterPro" id="IPR000276">
    <property type="entry name" value="GPCR_Rhodpsn"/>
</dbReference>
<gene>
    <name evidence="12" type="primary">nngr-a45</name>
</gene>
<feature type="transmembrane region" description="Helical" evidence="10">
    <location>
        <begin position="84"/>
        <end position="106"/>
    </location>
</feature>
<feature type="transmembrane region" description="Helical" evidence="10">
    <location>
        <begin position="215"/>
        <end position="238"/>
    </location>
</feature>
<dbReference type="GO" id="GO:0007218">
    <property type="term" value="P:neuropeptide signaling pathway"/>
    <property type="evidence" value="ECO:0007669"/>
    <property type="project" value="UniProtKB-KW"/>
</dbReference>
<dbReference type="PRINTS" id="PR00237">
    <property type="entry name" value="GPCRRHODOPSN"/>
</dbReference>
<evidence type="ECO:0000256" key="8">
    <source>
        <dbReference type="ARBA" id="ARBA00032251"/>
    </source>
</evidence>
<dbReference type="InterPro" id="IPR002120">
    <property type="entry name" value="TRH_rcpt_1"/>
</dbReference>
<evidence type="ECO:0000256" key="9">
    <source>
        <dbReference type="RuleBase" id="RU000688"/>
    </source>
</evidence>
<dbReference type="SUPFAM" id="SSF81321">
    <property type="entry name" value="Family A G protein-coupled receptor-like"/>
    <property type="match status" value="1"/>
</dbReference>
<evidence type="ECO:0000256" key="5">
    <source>
        <dbReference type="ARBA" id="ARBA00022692"/>
    </source>
</evidence>
<evidence type="ECO:0000259" key="11">
    <source>
        <dbReference type="PROSITE" id="PS50262"/>
    </source>
</evidence>
<evidence type="ECO:0000256" key="3">
    <source>
        <dbReference type="ARBA" id="ARBA00010663"/>
    </source>
</evidence>
<name>U3U7Q0_NILLU</name>
<comment type="function">
    <text evidence="1">Receptor for thyrotropin-releasing hormone (TRH). Upon ligand binding, this G-protein-coupled receptor triggers activation of the phosphatidylinositol (IP3)-calcium-protein kinase C (PKC) pathway.</text>
</comment>
<dbReference type="OrthoDB" id="5987936at2759"/>
<dbReference type="PRINTS" id="PR01846">
    <property type="entry name" value="TRHRFAMILY"/>
</dbReference>
<feature type="transmembrane region" description="Helical" evidence="10">
    <location>
        <begin position="126"/>
        <end position="149"/>
    </location>
</feature>
<keyword evidence="5 9" id="KW-0812">Transmembrane</keyword>
<organism evidence="12">
    <name type="scientific">Nilaparvata lugens</name>
    <name type="common">Brown planthopper</name>
    <dbReference type="NCBI Taxonomy" id="108931"/>
    <lineage>
        <taxon>Eukaryota</taxon>
        <taxon>Metazoa</taxon>
        <taxon>Ecdysozoa</taxon>
        <taxon>Arthropoda</taxon>
        <taxon>Hexapoda</taxon>
        <taxon>Insecta</taxon>
        <taxon>Pterygota</taxon>
        <taxon>Neoptera</taxon>
        <taxon>Paraneoptera</taxon>
        <taxon>Hemiptera</taxon>
        <taxon>Auchenorrhyncha</taxon>
        <taxon>Fulgoroidea</taxon>
        <taxon>Delphacidae</taxon>
        <taxon>Delphacinae</taxon>
        <taxon>Nilaparvata</taxon>
    </lineage>
</organism>
<keyword evidence="9" id="KW-0297">G-protein coupled receptor</keyword>
<dbReference type="PANTHER" id="PTHR46061:SF3">
    <property type="entry name" value="THYROTROPIN-RELEASING HORMONE RECEPTOR"/>
    <property type="match status" value="1"/>
</dbReference>
<comment type="subcellular location">
    <subcellularLocation>
        <location evidence="2">Membrane</location>
    </subcellularLocation>
</comment>
<dbReference type="PANTHER" id="PTHR46061">
    <property type="entry name" value="THYROTROPIN-RELEASING HORMONE RECEPTOR"/>
    <property type="match status" value="1"/>
</dbReference>
<dbReference type="AlphaFoldDB" id="U3U7Q0"/>
<dbReference type="Pfam" id="PF00001">
    <property type="entry name" value="7tm_1"/>
    <property type="match status" value="1"/>
</dbReference>
<proteinExistence type="evidence at transcript level"/>
<evidence type="ECO:0000256" key="1">
    <source>
        <dbReference type="ARBA" id="ARBA00004100"/>
    </source>
</evidence>
<feature type="transmembrane region" description="Helical" evidence="10">
    <location>
        <begin position="308"/>
        <end position="333"/>
    </location>
</feature>
<keyword evidence="7 10" id="KW-0472">Membrane</keyword>